<gene>
    <name evidence="3" type="ORF">NFI88_04540</name>
</gene>
<dbReference type="InterPro" id="IPR036013">
    <property type="entry name" value="Band_7/SPFH_dom_sf"/>
</dbReference>
<keyword evidence="4" id="KW-1185">Reference proteome</keyword>
<dbReference type="InterPro" id="IPR033880">
    <property type="entry name" value="SPFH_YdjI"/>
</dbReference>
<dbReference type="Pfam" id="PF13421">
    <property type="entry name" value="Band_7_1"/>
    <property type="match status" value="1"/>
</dbReference>
<feature type="domain" description="SPFH" evidence="2">
    <location>
        <begin position="30"/>
        <end position="210"/>
    </location>
</feature>
<evidence type="ECO:0000256" key="1">
    <source>
        <dbReference type="SAM" id="MobiDB-lite"/>
    </source>
</evidence>
<dbReference type="Proteomes" id="UP001524547">
    <property type="component" value="Unassembled WGS sequence"/>
</dbReference>
<accession>A0ABT1VUT8</accession>
<reference evidence="3 4" key="1">
    <citation type="submission" date="2022-06" db="EMBL/GenBank/DDBJ databases">
        <title>Rhizosaccharibacter gen. nov. sp. nov. KSS12, endophytic bacteria isolated from sugarcane.</title>
        <authorList>
            <person name="Pitiwittayakul N."/>
        </authorList>
    </citation>
    <scope>NUCLEOTIDE SEQUENCE [LARGE SCALE GENOMIC DNA]</scope>
    <source>
        <strain evidence="3 4">KSS12</strain>
    </source>
</reference>
<evidence type="ECO:0000259" key="2">
    <source>
        <dbReference type="Pfam" id="PF13421"/>
    </source>
</evidence>
<comment type="caution">
    <text evidence="3">The sequence shown here is derived from an EMBL/GenBank/DDBJ whole genome shotgun (WGS) entry which is preliminary data.</text>
</comment>
<feature type="region of interest" description="Disordered" evidence="1">
    <location>
        <begin position="259"/>
        <end position="293"/>
    </location>
</feature>
<proteinExistence type="predicted"/>
<evidence type="ECO:0000313" key="3">
    <source>
        <dbReference type="EMBL" id="MCQ8240107.1"/>
    </source>
</evidence>
<evidence type="ECO:0000313" key="4">
    <source>
        <dbReference type="Proteomes" id="UP001524547"/>
    </source>
</evidence>
<dbReference type="EMBL" id="JAMZEJ010000003">
    <property type="protein sequence ID" value="MCQ8240107.1"/>
    <property type="molecule type" value="Genomic_DNA"/>
</dbReference>
<sequence length="293" mass="32068">MAIMRQVITALNRDGTDRLGTRNLAIKVADESIVSGSLLTVEANHFCILKSRGAVLQVYETGQYTLTTPDKPLVGSIVQGFFGGASPWVYEVVYINRAKLLVRSSGVATSAEMAEVSYQADYYVHVDSREAALDLVTHMPFTGRVIDVQEIADYAGPSIEQAINQVIQVTRLENINERIHELREAVKAHLSDFLRVYGITLNDLKILIVPRDERMRELISLQAFGLSPIEAVRYHLALRMADRGLVSAPNAAIGAPYGVPQVDGGWPPRGLRPPAGLDPDERPPTVPAVSDPS</sequence>
<dbReference type="Gene3D" id="3.30.479.30">
    <property type="entry name" value="Band 7 domain"/>
    <property type="match status" value="1"/>
</dbReference>
<protein>
    <submittedName>
        <fullName evidence="3">SPFH domain-containing protein</fullName>
    </submittedName>
</protein>
<name>A0ABT1VUT8_9PROT</name>
<organism evidence="3 4">
    <name type="scientific">Rhizosaccharibacter radicis</name>
    <dbReference type="NCBI Taxonomy" id="2782605"/>
    <lineage>
        <taxon>Bacteria</taxon>
        <taxon>Pseudomonadati</taxon>
        <taxon>Pseudomonadota</taxon>
        <taxon>Alphaproteobacteria</taxon>
        <taxon>Acetobacterales</taxon>
        <taxon>Acetobacteraceae</taxon>
        <taxon>Rhizosaccharibacter</taxon>
    </lineage>
</organism>
<dbReference type="RefSeq" id="WP_422918858.1">
    <property type="nucleotide sequence ID" value="NZ_JAMZEJ010000003.1"/>
</dbReference>